<evidence type="ECO:0000256" key="1">
    <source>
        <dbReference type="ARBA" id="ARBA00011043"/>
    </source>
</evidence>
<dbReference type="CDD" id="cd14858">
    <property type="entry name" value="TrmE_N"/>
    <property type="match status" value="1"/>
</dbReference>
<feature type="binding site" evidence="6">
    <location>
        <position position="22"/>
    </location>
    <ligand>
        <name>(6S)-5-formyl-5,6,7,8-tetrahydrofolate</name>
        <dbReference type="ChEBI" id="CHEBI:57457"/>
    </ligand>
</feature>
<dbReference type="NCBIfam" id="NF003661">
    <property type="entry name" value="PRK05291.1-3"/>
    <property type="match status" value="1"/>
</dbReference>
<keyword evidence="6" id="KW-0963">Cytoplasm</keyword>
<feature type="domain" description="TrmE-type G" evidence="8">
    <location>
        <begin position="219"/>
        <end position="370"/>
    </location>
</feature>
<dbReference type="PANTHER" id="PTHR42714">
    <property type="entry name" value="TRNA MODIFICATION GTPASE GTPBP3"/>
    <property type="match status" value="1"/>
</dbReference>
<comment type="subcellular location">
    <subcellularLocation>
        <location evidence="6">Cytoplasm</location>
    </subcellularLocation>
</comment>
<feature type="binding site" evidence="6">
    <location>
        <position position="253"/>
    </location>
    <ligand>
        <name>K(+)</name>
        <dbReference type="ChEBI" id="CHEBI:29103"/>
    </ligand>
</feature>
<dbReference type="InterPro" id="IPR005225">
    <property type="entry name" value="Small_GTP-bd"/>
</dbReference>
<feature type="binding site" evidence="6">
    <location>
        <begin position="229"/>
        <end position="234"/>
    </location>
    <ligand>
        <name>GTP</name>
        <dbReference type="ChEBI" id="CHEBI:37565"/>
    </ligand>
</feature>
<evidence type="ECO:0000256" key="4">
    <source>
        <dbReference type="ARBA" id="ARBA00022958"/>
    </source>
</evidence>
<feature type="binding site" evidence="6">
    <location>
        <position position="446"/>
    </location>
    <ligand>
        <name>(6S)-5-formyl-5,6,7,8-tetrahydrofolate</name>
        <dbReference type="ChEBI" id="CHEBI:57457"/>
    </ligand>
</feature>
<evidence type="ECO:0000256" key="5">
    <source>
        <dbReference type="ARBA" id="ARBA00023134"/>
    </source>
</evidence>
<comment type="cofactor">
    <cofactor evidence="6">
        <name>K(+)</name>
        <dbReference type="ChEBI" id="CHEBI:29103"/>
    </cofactor>
    <text evidence="6">Binds 1 potassium ion per subunit.</text>
</comment>
<keyword evidence="5 6" id="KW-0342">GTP-binding</keyword>
<keyword evidence="6" id="KW-0460">Magnesium</keyword>
<evidence type="ECO:0000256" key="7">
    <source>
        <dbReference type="RuleBase" id="RU003313"/>
    </source>
</evidence>
<dbReference type="InterPro" id="IPR027266">
    <property type="entry name" value="TrmE/GcvT-like"/>
</dbReference>
<dbReference type="NCBIfam" id="TIGR00231">
    <property type="entry name" value="small_GTP"/>
    <property type="match status" value="1"/>
</dbReference>
<evidence type="ECO:0000256" key="6">
    <source>
        <dbReference type="HAMAP-Rule" id="MF_00379"/>
    </source>
</evidence>
<dbReference type="CDD" id="cd04164">
    <property type="entry name" value="trmE"/>
    <property type="match status" value="1"/>
</dbReference>
<feature type="binding site" evidence="6">
    <location>
        <position position="123"/>
    </location>
    <ligand>
        <name>(6S)-5-formyl-5,6,7,8-tetrahydrofolate</name>
        <dbReference type="ChEBI" id="CHEBI:57457"/>
    </ligand>
</feature>
<name>A0A9D1SH15_9FIRM</name>
<feature type="binding site" evidence="6">
    <location>
        <begin position="273"/>
        <end position="276"/>
    </location>
    <ligand>
        <name>GTP</name>
        <dbReference type="ChEBI" id="CHEBI:37565"/>
    </ligand>
</feature>
<dbReference type="Pfam" id="PF12631">
    <property type="entry name" value="MnmE_helical"/>
    <property type="match status" value="1"/>
</dbReference>
<dbReference type="GO" id="GO:0005829">
    <property type="term" value="C:cytosol"/>
    <property type="evidence" value="ECO:0007669"/>
    <property type="project" value="TreeGrafter"/>
</dbReference>
<dbReference type="GO" id="GO:0046872">
    <property type="term" value="F:metal ion binding"/>
    <property type="evidence" value="ECO:0007669"/>
    <property type="project" value="UniProtKB-KW"/>
</dbReference>
<dbReference type="GO" id="GO:0030488">
    <property type="term" value="P:tRNA methylation"/>
    <property type="evidence" value="ECO:0007669"/>
    <property type="project" value="TreeGrafter"/>
</dbReference>
<dbReference type="InterPro" id="IPR018948">
    <property type="entry name" value="GTP-bd_TrmE_N"/>
</dbReference>
<comment type="similarity">
    <text evidence="1 6 7">Belongs to the TRAFAC class TrmE-Era-EngA-EngB-Septin-like GTPase superfamily. TrmE GTPase family.</text>
</comment>
<gene>
    <name evidence="6 9" type="primary">mnmE</name>
    <name evidence="6" type="synonym">trmE</name>
    <name evidence="9" type="ORF">IAC57_04665</name>
</gene>
<feature type="binding site" evidence="6">
    <location>
        <position position="250"/>
    </location>
    <ligand>
        <name>K(+)</name>
        <dbReference type="ChEBI" id="CHEBI:29103"/>
    </ligand>
</feature>
<organism evidence="9 10">
    <name type="scientific">Candidatus Scatosoma pullistercoris</name>
    <dbReference type="NCBI Taxonomy" id="2840934"/>
    <lineage>
        <taxon>Bacteria</taxon>
        <taxon>Bacillati</taxon>
        <taxon>Bacillota</taxon>
        <taxon>Clostridia</taxon>
        <taxon>Candidatus Scatosoma</taxon>
    </lineage>
</organism>
<dbReference type="InterPro" id="IPR004520">
    <property type="entry name" value="GTPase_MnmE"/>
</dbReference>
<dbReference type="InterPro" id="IPR031168">
    <property type="entry name" value="G_TrmE"/>
</dbReference>
<dbReference type="NCBIfam" id="TIGR00450">
    <property type="entry name" value="mnmE_trmE_thdF"/>
    <property type="match status" value="1"/>
</dbReference>
<feature type="binding site" evidence="6">
    <location>
        <begin position="248"/>
        <end position="254"/>
    </location>
    <ligand>
        <name>GTP</name>
        <dbReference type="ChEBI" id="CHEBI:37565"/>
    </ligand>
</feature>
<comment type="function">
    <text evidence="6">Exhibits a very high intrinsic GTPase hydrolysis rate. Involved in the addition of a carboxymethylaminomethyl (cmnm) group at the wobble position (U34) of certain tRNAs, forming tRNA-cmnm(5)s(2)U34.</text>
</comment>
<comment type="caution">
    <text evidence="9">The sequence shown here is derived from an EMBL/GenBank/DDBJ whole genome shotgun (WGS) entry which is preliminary data.</text>
</comment>
<evidence type="ECO:0000313" key="10">
    <source>
        <dbReference type="Proteomes" id="UP000824081"/>
    </source>
</evidence>
<comment type="subunit">
    <text evidence="6">Homodimer. Heterotetramer of two MnmE and two MnmG subunits.</text>
</comment>
<keyword evidence="6" id="KW-0378">Hydrolase</keyword>
<dbReference type="HAMAP" id="MF_00379">
    <property type="entry name" value="GTPase_MnmE"/>
    <property type="match status" value="1"/>
</dbReference>
<dbReference type="InterPro" id="IPR027368">
    <property type="entry name" value="MnmE_dom2"/>
</dbReference>
<dbReference type="EC" id="3.6.-.-" evidence="6"/>
<dbReference type="GO" id="GO:0002098">
    <property type="term" value="P:tRNA wobble uridine modification"/>
    <property type="evidence" value="ECO:0007669"/>
    <property type="project" value="TreeGrafter"/>
</dbReference>
<accession>A0A9D1SH15</accession>
<reference evidence="9" key="2">
    <citation type="journal article" date="2021" name="PeerJ">
        <title>Extensive microbial diversity within the chicken gut microbiome revealed by metagenomics and culture.</title>
        <authorList>
            <person name="Gilroy R."/>
            <person name="Ravi A."/>
            <person name="Getino M."/>
            <person name="Pursley I."/>
            <person name="Horton D.L."/>
            <person name="Alikhan N.F."/>
            <person name="Baker D."/>
            <person name="Gharbi K."/>
            <person name="Hall N."/>
            <person name="Watson M."/>
            <person name="Adriaenssens E.M."/>
            <person name="Foster-Nyarko E."/>
            <person name="Jarju S."/>
            <person name="Secka A."/>
            <person name="Antonio M."/>
            <person name="Oren A."/>
            <person name="Chaudhuri R.R."/>
            <person name="La Ragione R."/>
            <person name="Hildebrand F."/>
            <person name="Pallen M.J."/>
        </authorList>
    </citation>
    <scope>NUCLEOTIDE SEQUENCE</scope>
    <source>
        <strain evidence="9">11687</strain>
    </source>
</reference>
<feature type="binding site" evidence="6">
    <location>
        <position position="229"/>
    </location>
    <ligand>
        <name>K(+)</name>
        <dbReference type="ChEBI" id="CHEBI:29103"/>
    </ligand>
</feature>
<evidence type="ECO:0000256" key="2">
    <source>
        <dbReference type="ARBA" id="ARBA00022694"/>
    </source>
</evidence>
<keyword evidence="6" id="KW-0479">Metal-binding</keyword>
<dbReference type="Proteomes" id="UP000824081">
    <property type="component" value="Unassembled WGS sequence"/>
</dbReference>
<dbReference type="PROSITE" id="PS51709">
    <property type="entry name" value="G_TRME"/>
    <property type="match status" value="1"/>
</dbReference>
<dbReference type="Gene3D" id="3.30.1360.120">
    <property type="entry name" value="Probable tRNA modification gtpase trme, domain 1"/>
    <property type="match status" value="1"/>
</dbReference>
<keyword evidence="2 6" id="KW-0819">tRNA processing</keyword>
<keyword evidence="3 6" id="KW-0547">Nucleotide-binding</keyword>
<dbReference type="Pfam" id="PF10396">
    <property type="entry name" value="TrmE_N"/>
    <property type="match status" value="1"/>
</dbReference>
<protein>
    <recommendedName>
        <fullName evidence="6">tRNA modification GTPase MnmE</fullName>
        <ecNumber evidence="6">3.6.-.-</ecNumber>
    </recommendedName>
</protein>
<dbReference type="AlphaFoldDB" id="A0A9D1SH15"/>
<comment type="caution">
    <text evidence="6">Lacks conserved residue(s) required for the propagation of feature annotation.</text>
</comment>
<dbReference type="EMBL" id="DVMZ01000125">
    <property type="protein sequence ID" value="HIU59377.1"/>
    <property type="molecule type" value="Genomic_DNA"/>
</dbReference>
<dbReference type="SUPFAM" id="SSF52540">
    <property type="entry name" value="P-loop containing nucleoside triphosphate hydrolases"/>
    <property type="match status" value="1"/>
</dbReference>
<feature type="binding site" evidence="6">
    <location>
        <position position="248"/>
    </location>
    <ligand>
        <name>K(+)</name>
        <dbReference type="ChEBI" id="CHEBI:29103"/>
    </ligand>
</feature>
<dbReference type="GO" id="GO:0005525">
    <property type="term" value="F:GTP binding"/>
    <property type="evidence" value="ECO:0007669"/>
    <property type="project" value="UniProtKB-UniRule"/>
</dbReference>
<reference evidence="9" key="1">
    <citation type="submission" date="2020-10" db="EMBL/GenBank/DDBJ databases">
        <authorList>
            <person name="Gilroy R."/>
        </authorList>
    </citation>
    <scope>NUCLEOTIDE SEQUENCE</scope>
    <source>
        <strain evidence="9">11687</strain>
    </source>
</reference>
<proteinExistence type="inferred from homology"/>
<dbReference type="InterPro" id="IPR027417">
    <property type="entry name" value="P-loop_NTPase"/>
</dbReference>
<evidence type="ECO:0000259" key="8">
    <source>
        <dbReference type="PROSITE" id="PS51709"/>
    </source>
</evidence>
<dbReference type="Pfam" id="PF01926">
    <property type="entry name" value="MMR_HSR1"/>
    <property type="match status" value="1"/>
</dbReference>
<dbReference type="GO" id="GO:0003924">
    <property type="term" value="F:GTPase activity"/>
    <property type="evidence" value="ECO:0007669"/>
    <property type="project" value="UniProtKB-UniRule"/>
</dbReference>
<evidence type="ECO:0000313" key="9">
    <source>
        <dbReference type="EMBL" id="HIU59377.1"/>
    </source>
</evidence>
<dbReference type="Gene3D" id="1.20.120.430">
    <property type="entry name" value="tRNA modification GTPase MnmE domain 2"/>
    <property type="match status" value="1"/>
</dbReference>
<dbReference type="Gene3D" id="3.40.50.300">
    <property type="entry name" value="P-loop containing nucleotide triphosphate hydrolases"/>
    <property type="match status" value="1"/>
</dbReference>
<dbReference type="InterPro" id="IPR025867">
    <property type="entry name" value="MnmE_helical"/>
</dbReference>
<evidence type="ECO:0000256" key="3">
    <source>
        <dbReference type="ARBA" id="ARBA00022741"/>
    </source>
</evidence>
<sequence>MSEDTIGAIATPPGKGGVAIVRISGKEALPIAEKMFIPAGGVAVRDFSPYRLYPGRIAAEGFSDYGLCVYFRAPHSYTGEDIVEFQCHGGESVARGILAKCFSLGARSAGRGEFTRRAFLNGKLSLASAEGLADMINGESEAEVRAGYLLYSEKLTEQVREFQNQLKELLAGVDAAVDYPEEDLEEREAEALRPELVRIRDAVSALAAGYAKGRKIKSGVTVALCGKPNTGKSSLLNRLVGYEKAIVSEIAGTTRDAVEGTLEIGGVRFNLYDTAGMRESSDRIESIGIERAENIVRAADVVVFVSDGTEKGDDEEARVRRLAGEKPVIRLRNKIDLQEGELSSEADVLTSATTGEGVERLKELLYEKSFGARGEDAAFLIEERHFRALRRAAESLGRAAEGCCVQPLELVAADMTEAWETLGEITGETASEAVVEEIFSKFCVGK</sequence>
<feature type="binding site" evidence="6">
    <location>
        <position position="233"/>
    </location>
    <ligand>
        <name>Mg(2+)</name>
        <dbReference type="ChEBI" id="CHEBI:18420"/>
    </ligand>
</feature>
<feature type="binding site" evidence="6">
    <location>
        <position position="84"/>
    </location>
    <ligand>
        <name>(6S)-5-formyl-5,6,7,8-tetrahydrofolate</name>
        <dbReference type="ChEBI" id="CHEBI:57457"/>
    </ligand>
</feature>
<dbReference type="InterPro" id="IPR006073">
    <property type="entry name" value="GTP-bd"/>
</dbReference>
<feature type="binding site" evidence="6">
    <location>
        <position position="254"/>
    </location>
    <ligand>
        <name>Mg(2+)</name>
        <dbReference type="ChEBI" id="CHEBI:18420"/>
    </ligand>
</feature>
<dbReference type="PANTHER" id="PTHR42714:SF2">
    <property type="entry name" value="TRNA MODIFICATION GTPASE GTPBP3, MITOCHONDRIAL"/>
    <property type="match status" value="1"/>
</dbReference>
<keyword evidence="4 6" id="KW-0630">Potassium</keyword>